<gene>
    <name evidence="6" type="ORF">LUZ63_009562</name>
</gene>
<dbReference type="GO" id="GO:0016567">
    <property type="term" value="P:protein ubiquitination"/>
    <property type="evidence" value="ECO:0007669"/>
    <property type="project" value="TreeGrafter"/>
</dbReference>
<evidence type="ECO:0000256" key="3">
    <source>
        <dbReference type="ARBA" id="ARBA00022833"/>
    </source>
</evidence>
<evidence type="ECO:0000256" key="2">
    <source>
        <dbReference type="ARBA" id="ARBA00022771"/>
    </source>
</evidence>
<dbReference type="SUPFAM" id="SSF57850">
    <property type="entry name" value="RING/U-box"/>
    <property type="match status" value="1"/>
</dbReference>
<keyword evidence="7" id="KW-1185">Reference proteome</keyword>
<dbReference type="Gene3D" id="3.30.40.10">
    <property type="entry name" value="Zinc/RING finger domain, C3HC4 (zinc finger)"/>
    <property type="match status" value="1"/>
</dbReference>
<evidence type="ECO:0000313" key="6">
    <source>
        <dbReference type="EMBL" id="KAJ1692864.1"/>
    </source>
</evidence>
<keyword evidence="1" id="KW-0479">Metal-binding</keyword>
<feature type="domain" description="RING-type" evidence="5">
    <location>
        <begin position="88"/>
        <end position="131"/>
    </location>
</feature>
<dbReference type="InterPro" id="IPR013083">
    <property type="entry name" value="Znf_RING/FYVE/PHD"/>
</dbReference>
<evidence type="ECO:0000313" key="7">
    <source>
        <dbReference type="Proteomes" id="UP001151287"/>
    </source>
</evidence>
<reference evidence="6" key="1">
    <citation type="journal article" date="2022" name="Cell">
        <title>Repeat-based holocentromeres influence genome architecture and karyotype evolution.</title>
        <authorList>
            <person name="Hofstatter P.G."/>
            <person name="Thangavel G."/>
            <person name="Lux T."/>
            <person name="Neumann P."/>
            <person name="Vondrak T."/>
            <person name="Novak P."/>
            <person name="Zhang M."/>
            <person name="Costa L."/>
            <person name="Castellani M."/>
            <person name="Scott A."/>
            <person name="Toegelov H."/>
            <person name="Fuchs J."/>
            <person name="Mata-Sucre Y."/>
            <person name="Dias Y."/>
            <person name="Vanzela A.L.L."/>
            <person name="Huettel B."/>
            <person name="Almeida C.C.S."/>
            <person name="Simkova H."/>
            <person name="Souza G."/>
            <person name="Pedrosa-Harand A."/>
            <person name="Macas J."/>
            <person name="Mayer K.F.X."/>
            <person name="Houben A."/>
            <person name="Marques A."/>
        </authorList>
    </citation>
    <scope>NUCLEOTIDE SEQUENCE</scope>
    <source>
        <strain evidence="6">RhyBre1mFocal</strain>
    </source>
</reference>
<dbReference type="EMBL" id="JAMQYH010000003">
    <property type="protein sequence ID" value="KAJ1692864.1"/>
    <property type="molecule type" value="Genomic_DNA"/>
</dbReference>
<keyword evidence="2 4" id="KW-0863">Zinc-finger</keyword>
<name>A0A9Q0HNS5_9POAL</name>
<dbReference type="InterPro" id="IPR001841">
    <property type="entry name" value="Znf_RING"/>
</dbReference>
<dbReference type="Pfam" id="PF13639">
    <property type="entry name" value="zf-RING_2"/>
    <property type="match status" value="1"/>
</dbReference>
<organism evidence="6 7">
    <name type="scientific">Rhynchospora breviuscula</name>
    <dbReference type="NCBI Taxonomy" id="2022672"/>
    <lineage>
        <taxon>Eukaryota</taxon>
        <taxon>Viridiplantae</taxon>
        <taxon>Streptophyta</taxon>
        <taxon>Embryophyta</taxon>
        <taxon>Tracheophyta</taxon>
        <taxon>Spermatophyta</taxon>
        <taxon>Magnoliopsida</taxon>
        <taxon>Liliopsida</taxon>
        <taxon>Poales</taxon>
        <taxon>Cyperaceae</taxon>
        <taxon>Cyperoideae</taxon>
        <taxon>Rhynchosporeae</taxon>
        <taxon>Rhynchospora</taxon>
    </lineage>
</organism>
<accession>A0A9Q0HNS5</accession>
<proteinExistence type="predicted"/>
<dbReference type="PROSITE" id="PS50089">
    <property type="entry name" value="ZF_RING_2"/>
    <property type="match status" value="1"/>
</dbReference>
<evidence type="ECO:0000256" key="1">
    <source>
        <dbReference type="ARBA" id="ARBA00022723"/>
    </source>
</evidence>
<comment type="caution">
    <text evidence="6">The sequence shown here is derived from an EMBL/GenBank/DDBJ whole genome shotgun (WGS) entry which is preliminary data.</text>
</comment>
<evidence type="ECO:0000256" key="4">
    <source>
        <dbReference type="PROSITE-ProRule" id="PRU00175"/>
    </source>
</evidence>
<dbReference type="GO" id="GO:0008270">
    <property type="term" value="F:zinc ion binding"/>
    <property type="evidence" value="ECO:0007669"/>
    <property type="project" value="UniProtKB-KW"/>
</dbReference>
<keyword evidence="3" id="KW-0862">Zinc</keyword>
<dbReference type="AlphaFoldDB" id="A0A9Q0HNS5"/>
<sequence>MGFPSFYYCVILPKPLILVMQLLDCLQQCIFVSLLHIGLLQYRPDEDPIHHLFFAPPDPLALAVKNRLQVVRFSSLCKELRNGDQSVCAVCLAALEGRHEVRKLGNCSHLFHKGCIDRWVELGQVTCPLCRSPLLPRGQICHSM</sequence>
<dbReference type="SMART" id="SM00184">
    <property type="entry name" value="RING"/>
    <property type="match status" value="1"/>
</dbReference>
<dbReference type="Proteomes" id="UP001151287">
    <property type="component" value="Unassembled WGS sequence"/>
</dbReference>
<dbReference type="PANTHER" id="PTHR45969:SF81">
    <property type="entry name" value="OS08G0157400 PROTEIN"/>
    <property type="match status" value="1"/>
</dbReference>
<evidence type="ECO:0000259" key="5">
    <source>
        <dbReference type="PROSITE" id="PS50089"/>
    </source>
</evidence>
<protein>
    <recommendedName>
        <fullName evidence="5">RING-type domain-containing protein</fullName>
    </recommendedName>
</protein>
<dbReference type="OrthoDB" id="8062037at2759"/>
<dbReference type="GO" id="GO:0061630">
    <property type="term" value="F:ubiquitin protein ligase activity"/>
    <property type="evidence" value="ECO:0007669"/>
    <property type="project" value="TreeGrafter"/>
</dbReference>
<dbReference type="PANTHER" id="PTHR45969">
    <property type="entry name" value="RING ZINC FINGER PROTEIN-RELATED"/>
    <property type="match status" value="1"/>
</dbReference>